<evidence type="ECO:0000313" key="10">
    <source>
        <dbReference type="Proteomes" id="UP001497472"/>
    </source>
</evidence>
<name>A0AAV1J6P3_9NEOP</name>
<evidence type="ECO:0000256" key="6">
    <source>
        <dbReference type="ARBA" id="ARBA00023136"/>
    </source>
</evidence>
<dbReference type="InterPro" id="IPR022357">
    <property type="entry name" value="MIP_CS"/>
</dbReference>
<evidence type="ECO:0000256" key="5">
    <source>
        <dbReference type="ARBA" id="ARBA00022989"/>
    </source>
</evidence>
<feature type="transmembrane region" description="Helical" evidence="8">
    <location>
        <begin position="126"/>
        <end position="147"/>
    </location>
</feature>
<dbReference type="InterPro" id="IPR034294">
    <property type="entry name" value="Aquaporin_transptr"/>
</dbReference>
<dbReference type="GO" id="GO:0015267">
    <property type="term" value="F:channel activity"/>
    <property type="evidence" value="ECO:0007669"/>
    <property type="project" value="InterPro"/>
</dbReference>
<dbReference type="InterPro" id="IPR000425">
    <property type="entry name" value="MIP"/>
</dbReference>
<comment type="caution">
    <text evidence="9">The sequence shown here is derived from an EMBL/GenBank/DDBJ whole genome shotgun (WGS) entry which is preliminary data.</text>
</comment>
<comment type="similarity">
    <text evidence="2 7">Belongs to the MIP/aquaporin (TC 1.A.8) family.</text>
</comment>
<dbReference type="EMBL" id="CAVLEF010000006">
    <property type="protein sequence ID" value="CAK1545038.1"/>
    <property type="molecule type" value="Genomic_DNA"/>
</dbReference>
<dbReference type="Proteomes" id="UP001497472">
    <property type="component" value="Unassembled WGS sequence"/>
</dbReference>
<dbReference type="PANTHER" id="PTHR19139:SF270">
    <property type="entry name" value="ENTOMOGLYCEROPORIN 1-RELATED"/>
    <property type="match status" value="1"/>
</dbReference>
<dbReference type="PROSITE" id="PS00221">
    <property type="entry name" value="MIP"/>
    <property type="match status" value="1"/>
</dbReference>
<evidence type="ECO:0008006" key="11">
    <source>
        <dbReference type="Google" id="ProtNLM"/>
    </source>
</evidence>
<dbReference type="PRINTS" id="PR00783">
    <property type="entry name" value="MINTRINSICP"/>
</dbReference>
<sequence length="333" mass="34745">MAFGSESDDKAFVGERWPLQGLLRVKSRGLLRCGRRGEGVLSHSRRTHAQCAVDLHAYVTALRRPATAAARNRHEQETMPTDERRSRSGVGAWIFRWWRALLSETVATALLIALGVATMLPANAPLSHPALAFGFVVMANIEAFGAASGAHMNPAVTLAAALDGRIEWIAAGAYALAQTLGATLGFAALMAISPQSFPTGGTAPGTVGPVAAAIVEALLTGALALLACGIWHAEDSGRVDPTASIKFGLTVAGLIYAGGPLTGASLNPARSFAPALLQGFTADHWVYWVGPLGGAAIATLVHRHLVRPSAAQRTPAAAVTAETLPLHDKQLDH</sequence>
<evidence type="ECO:0000256" key="2">
    <source>
        <dbReference type="ARBA" id="ARBA00006175"/>
    </source>
</evidence>
<evidence type="ECO:0000256" key="8">
    <source>
        <dbReference type="SAM" id="Phobius"/>
    </source>
</evidence>
<evidence type="ECO:0000256" key="7">
    <source>
        <dbReference type="RuleBase" id="RU000477"/>
    </source>
</evidence>
<dbReference type="Gene3D" id="1.20.1080.10">
    <property type="entry name" value="Glycerol uptake facilitator protein"/>
    <property type="match status" value="1"/>
</dbReference>
<keyword evidence="3 7" id="KW-0813">Transport</keyword>
<evidence type="ECO:0000256" key="1">
    <source>
        <dbReference type="ARBA" id="ARBA00004141"/>
    </source>
</evidence>
<evidence type="ECO:0000256" key="4">
    <source>
        <dbReference type="ARBA" id="ARBA00022692"/>
    </source>
</evidence>
<dbReference type="Pfam" id="PF00230">
    <property type="entry name" value="MIP"/>
    <property type="match status" value="1"/>
</dbReference>
<keyword evidence="6 8" id="KW-0472">Membrane</keyword>
<keyword evidence="5 8" id="KW-1133">Transmembrane helix</keyword>
<keyword evidence="4 7" id="KW-0812">Transmembrane</keyword>
<protein>
    <recommendedName>
        <fullName evidence="11">Aquaporin</fullName>
    </recommendedName>
</protein>
<feature type="transmembrane region" description="Helical" evidence="8">
    <location>
        <begin position="168"/>
        <end position="192"/>
    </location>
</feature>
<evidence type="ECO:0000256" key="3">
    <source>
        <dbReference type="ARBA" id="ARBA00022448"/>
    </source>
</evidence>
<dbReference type="InterPro" id="IPR023271">
    <property type="entry name" value="Aquaporin-like"/>
</dbReference>
<dbReference type="GO" id="GO:0005886">
    <property type="term" value="C:plasma membrane"/>
    <property type="evidence" value="ECO:0007669"/>
    <property type="project" value="TreeGrafter"/>
</dbReference>
<feature type="transmembrane region" description="Helical" evidence="8">
    <location>
        <begin position="97"/>
        <end position="120"/>
    </location>
</feature>
<gene>
    <name evidence="9" type="ORF">LNINA_LOCUS4733</name>
</gene>
<evidence type="ECO:0000313" key="9">
    <source>
        <dbReference type="EMBL" id="CAK1545038.1"/>
    </source>
</evidence>
<reference evidence="9 10" key="1">
    <citation type="submission" date="2023-11" db="EMBL/GenBank/DDBJ databases">
        <authorList>
            <person name="Okamura Y."/>
        </authorList>
    </citation>
    <scope>NUCLEOTIDE SEQUENCE [LARGE SCALE GENOMIC DNA]</scope>
</reference>
<feature type="transmembrane region" description="Helical" evidence="8">
    <location>
        <begin position="245"/>
        <end position="265"/>
    </location>
</feature>
<keyword evidence="10" id="KW-1185">Reference proteome</keyword>
<dbReference type="PANTHER" id="PTHR19139">
    <property type="entry name" value="AQUAPORIN TRANSPORTER"/>
    <property type="match status" value="1"/>
</dbReference>
<proteinExistence type="inferred from homology"/>
<comment type="subcellular location">
    <subcellularLocation>
        <location evidence="1">Membrane</location>
        <topology evidence="1">Multi-pass membrane protein</topology>
    </subcellularLocation>
</comment>
<organism evidence="9 10">
    <name type="scientific">Leptosia nina</name>
    <dbReference type="NCBI Taxonomy" id="320188"/>
    <lineage>
        <taxon>Eukaryota</taxon>
        <taxon>Metazoa</taxon>
        <taxon>Ecdysozoa</taxon>
        <taxon>Arthropoda</taxon>
        <taxon>Hexapoda</taxon>
        <taxon>Insecta</taxon>
        <taxon>Pterygota</taxon>
        <taxon>Neoptera</taxon>
        <taxon>Endopterygota</taxon>
        <taxon>Lepidoptera</taxon>
        <taxon>Glossata</taxon>
        <taxon>Ditrysia</taxon>
        <taxon>Papilionoidea</taxon>
        <taxon>Pieridae</taxon>
        <taxon>Pierinae</taxon>
        <taxon>Leptosia</taxon>
    </lineage>
</organism>
<accession>A0AAV1J6P3</accession>
<feature type="transmembrane region" description="Helical" evidence="8">
    <location>
        <begin position="212"/>
        <end position="233"/>
    </location>
</feature>
<dbReference type="AlphaFoldDB" id="A0AAV1J6P3"/>
<feature type="transmembrane region" description="Helical" evidence="8">
    <location>
        <begin position="285"/>
        <end position="306"/>
    </location>
</feature>
<dbReference type="SUPFAM" id="SSF81338">
    <property type="entry name" value="Aquaporin-like"/>
    <property type="match status" value="1"/>
</dbReference>